<protein>
    <submittedName>
        <fullName evidence="2">Uncharacterized protein</fullName>
    </submittedName>
</protein>
<name>A0A091CZN2_FUKDA</name>
<organism evidence="2 3">
    <name type="scientific">Fukomys damarensis</name>
    <name type="common">Damaraland mole rat</name>
    <name type="synonym">Cryptomys damarensis</name>
    <dbReference type="NCBI Taxonomy" id="885580"/>
    <lineage>
        <taxon>Eukaryota</taxon>
        <taxon>Metazoa</taxon>
        <taxon>Chordata</taxon>
        <taxon>Craniata</taxon>
        <taxon>Vertebrata</taxon>
        <taxon>Euteleostomi</taxon>
        <taxon>Mammalia</taxon>
        <taxon>Eutheria</taxon>
        <taxon>Euarchontoglires</taxon>
        <taxon>Glires</taxon>
        <taxon>Rodentia</taxon>
        <taxon>Hystricomorpha</taxon>
        <taxon>Bathyergidae</taxon>
        <taxon>Fukomys</taxon>
    </lineage>
</organism>
<evidence type="ECO:0000256" key="1">
    <source>
        <dbReference type="SAM" id="MobiDB-lite"/>
    </source>
</evidence>
<dbReference type="AlphaFoldDB" id="A0A091CZN2"/>
<sequence>MRSVPGDRDEHGPSATHCYHSTSTSCSTLLLESITSAKKTRGEIALGLERTVTRHGNSVITDDQQEVHCACHMG</sequence>
<dbReference type="Proteomes" id="UP000028990">
    <property type="component" value="Unassembled WGS sequence"/>
</dbReference>
<feature type="region of interest" description="Disordered" evidence="1">
    <location>
        <begin position="1"/>
        <end position="21"/>
    </location>
</feature>
<accession>A0A091CZN2</accession>
<dbReference type="EMBL" id="KN123775">
    <property type="protein sequence ID" value="KFO23395.1"/>
    <property type="molecule type" value="Genomic_DNA"/>
</dbReference>
<dbReference type="PROSITE" id="PS51257">
    <property type="entry name" value="PROKAR_LIPOPROTEIN"/>
    <property type="match status" value="1"/>
</dbReference>
<gene>
    <name evidence="2" type="ORF">H920_15296</name>
</gene>
<proteinExistence type="predicted"/>
<evidence type="ECO:0000313" key="3">
    <source>
        <dbReference type="Proteomes" id="UP000028990"/>
    </source>
</evidence>
<feature type="compositionally biased region" description="Basic and acidic residues" evidence="1">
    <location>
        <begin position="1"/>
        <end position="12"/>
    </location>
</feature>
<reference evidence="2 3" key="1">
    <citation type="submission" date="2013-11" db="EMBL/GenBank/DDBJ databases">
        <title>The Damaraland mole rat (Fukomys damarensis) genome and evolution of African mole rats.</title>
        <authorList>
            <person name="Gladyshev V.N."/>
            <person name="Fang X."/>
        </authorList>
    </citation>
    <scope>NUCLEOTIDE SEQUENCE [LARGE SCALE GENOMIC DNA]</scope>
    <source>
        <tissue evidence="2">Liver</tissue>
    </source>
</reference>
<evidence type="ECO:0000313" key="2">
    <source>
        <dbReference type="EMBL" id="KFO23395.1"/>
    </source>
</evidence>
<keyword evidence="3" id="KW-1185">Reference proteome</keyword>